<protein>
    <submittedName>
        <fullName evidence="2">Uncharacterized protein</fullName>
    </submittedName>
</protein>
<feature type="compositionally biased region" description="Basic and acidic residues" evidence="1">
    <location>
        <begin position="15"/>
        <end position="24"/>
    </location>
</feature>
<keyword evidence="3" id="KW-1185">Reference proteome</keyword>
<feature type="non-terminal residue" evidence="2">
    <location>
        <position position="1"/>
    </location>
</feature>
<name>A0A4Y1ZQ34_ARAVE</name>
<evidence type="ECO:0000256" key="1">
    <source>
        <dbReference type="SAM" id="MobiDB-lite"/>
    </source>
</evidence>
<proteinExistence type="predicted"/>
<dbReference type="Proteomes" id="UP000499080">
    <property type="component" value="Unassembled WGS sequence"/>
</dbReference>
<feature type="region of interest" description="Disordered" evidence="1">
    <location>
        <begin position="1"/>
        <end position="29"/>
    </location>
</feature>
<sequence>SRREAKPTRLSPPSGREDPTRDGSADPNIQVDHLSSQAHWWGSVIYRHRRRLRTIFCSLKRQT</sequence>
<evidence type="ECO:0000313" key="3">
    <source>
        <dbReference type="Proteomes" id="UP000499080"/>
    </source>
</evidence>
<accession>A0A4Y1ZQ34</accession>
<comment type="caution">
    <text evidence="2">The sequence shown here is derived from an EMBL/GenBank/DDBJ whole genome shotgun (WGS) entry which is preliminary data.</text>
</comment>
<evidence type="ECO:0000313" key="2">
    <source>
        <dbReference type="EMBL" id="GBL61379.1"/>
    </source>
</evidence>
<dbReference type="EMBL" id="BGPR01151933">
    <property type="protein sequence ID" value="GBL61379.1"/>
    <property type="molecule type" value="Genomic_DNA"/>
</dbReference>
<reference evidence="2 3" key="1">
    <citation type="journal article" date="2019" name="Sci. Rep.">
        <title>Orb-weaving spider Araneus ventricosus genome elucidates the spidroin gene catalogue.</title>
        <authorList>
            <person name="Kono N."/>
            <person name="Nakamura H."/>
            <person name="Ohtoshi R."/>
            <person name="Moran D.A.P."/>
            <person name="Shinohara A."/>
            <person name="Yoshida Y."/>
            <person name="Fujiwara M."/>
            <person name="Mori M."/>
            <person name="Tomita M."/>
            <person name="Arakawa K."/>
        </authorList>
    </citation>
    <scope>NUCLEOTIDE SEQUENCE [LARGE SCALE GENOMIC DNA]</scope>
</reference>
<dbReference type="AlphaFoldDB" id="A0A4Y1ZQ34"/>
<organism evidence="2 3">
    <name type="scientific">Araneus ventricosus</name>
    <name type="common">Orbweaver spider</name>
    <name type="synonym">Epeira ventricosa</name>
    <dbReference type="NCBI Taxonomy" id="182803"/>
    <lineage>
        <taxon>Eukaryota</taxon>
        <taxon>Metazoa</taxon>
        <taxon>Ecdysozoa</taxon>
        <taxon>Arthropoda</taxon>
        <taxon>Chelicerata</taxon>
        <taxon>Arachnida</taxon>
        <taxon>Araneae</taxon>
        <taxon>Araneomorphae</taxon>
        <taxon>Entelegynae</taxon>
        <taxon>Araneoidea</taxon>
        <taxon>Araneidae</taxon>
        <taxon>Araneus</taxon>
    </lineage>
</organism>
<gene>
    <name evidence="2" type="ORF">AVEN_194140_1</name>
</gene>